<evidence type="ECO:0000313" key="9">
    <source>
        <dbReference type="EMBL" id="VDP37640.1"/>
    </source>
</evidence>
<dbReference type="SUPFAM" id="SSF48452">
    <property type="entry name" value="TPR-like"/>
    <property type="match status" value="1"/>
</dbReference>
<evidence type="ECO:0000256" key="6">
    <source>
        <dbReference type="ARBA" id="ARBA00023212"/>
    </source>
</evidence>
<accession>A0A183J5L2</accession>
<dbReference type="EMBL" id="UZAM01015170">
    <property type="protein sequence ID" value="VDP37640.1"/>
    <property type="molecule type" value="Genomic_DNA"/>
</dbReference>
<evidence type="ECO:0000256" key="8">
    <source>
        <dbReference type="ARBA" id="ARBA00041958"/>
    </source>
</evidence>
<sequence length="279" mass="32707">MSLPLFSRRELVAVKEELVQLKQTVATLRNEVIADYTAEAKSVESVNNLPDLDDINQHNKHLTYEYIDFLLASERPETRERMYLLLNQHADFHKDDFEFLWRFARCTFLYSQNFNDVDEEKKRKLCFEAKKYAYKALELKEDDANVQKWCAVTVGALSDFLGFKYKLQNGFTCREHILKSLKLNPDDWFSHYIYGRWCFTVAALSWVERKVASTLFEEPPIATYEEALTEFLEAERLQPIAWKENMLYIAKCHLQMGNNEMAHEYLNAADAIPVTSAEV</sequence>
<protein>
    <recommendedName>
        <fullName evidence="7">Regulator of microtubule dynamics protein 1</fullName>
    </recommendedName>
    <alternativeName>
        <fullName evidence="8">Protein FAM82B</fullName>
    </alternativeName>
</protein>
<evidence type="ECO:0000256" key="2">
    <source>
        <dbReference type="ARBA" id="ARBA00011375"/>
    </source>
</evidence>
<dbReference type="InterPro" id="IPR011990">
    <property type="entry name" value="TPR-like_helical_dom_sf"/>
</dbReference>
<name>A0A183J5L2_9BILA</name>
<dbReference type="PANTHER" id="PTHR16056:SF16">
    <property type="entry name" value="REGULATOR OF MICROTUBULE DYNAMICS PROTEIN 1"/>
    <property type="match status" value="1"/>
</dbReference>
<dbReference type="PANTHER" id="PTHR16056">
    <property type="entry name" value="REGULATOR OF MICROTUBULE DYNAMICS PROTEIN"/>
    <property type="match status" value="1"/>
</dbReference>
<dbReference type="Proteomes" id="UP000270296">
    <property type="component" value="Unassembled WGS sequence"/>
</dbReference>
<dbReference type="Gene3D" id="1.25.40.10">
    <property type="entry name" value="Tetratricopeptide repeat domain"/>
    <property type="match status" value="1"/>
</dbReference>
<dbReference type="GO" id="GO:0005876">
    <property type="term" value="C:spindle microtubule"/>
    <property type="evidence" value="ECO:0007669"/>
    <property type="project" value="TreeGrafter"/>
</dbReference>
<dbReference type="OrthoDB" id="512473at2759"/>
<keyword evidence="6" id="KW-0206">Cytoskeleton</keyword>
<evidence type="ECO:0000256" key="3">
    <source>
        <dbReference type="ARBA" id="ARBA00022490"/>
    </source>
</evidence>
<dbReference type="WBParaSite" id="SBAD_0001154001-mRNA-1">
    <property type="protein sequence ID" value="SBAD_0001154001-mRNA-1"/>
    <property type="gene ID" value="SBAD_0001154001"/>
</dbReference>
<dbReference type="InterPro" id="IPR049039">
    <property type="entry name" value="RMD1-3_a_helical_rpt"/>
</dbReference>
<dbReference type="GO" id="GO:0097431">
    <property type="term" value="C:mitotic spindle pole"/>
    <property type="evidence" value="ECO:0007669"/>
    <property type="project" value="TreeGrafter"/>
</dbReference>
<proteinExistence type="predicted"/>
<dbReference type="AlphaFoldDB" id="A0A183J5L2"/>
<evidence type="ECO:0000313" key="10">
    <source>
        <dbReference type="Proteomes" id="UP000270296"/>
    </source>
</evidence>
<evidence type="ECO:0000256" key="5">
    <source>
        <dbReference type="ARBA" id="ARBA00022803"/>
    </source>
</evidence>
<reference evidence="9 10" key="2">
    <citation type="submission" date="2018-11" db="EMBL/GenBank/DDBJ databases">
        <authorList>
            <consortium name="Pathogen Informatics"/>
        </authorList>
    </citation>
    <scope>NUCLEOTIDE SEQUENCE [LARGE SCALE GENOMIC DNA]</scope>
</reference>
<organism evidence="11">
    <name type="scientific">Soboliphyme baturini</name>
    <dbReference type="NCBI Taxonomy" id="241478"/>
    <lineage>
        <taxon>Eukaryota</taxon>
        <taxon>Metazoa</taxon>
        <taxon>Ecdysozoa</taxon>
        <taxon>Nematoda</taxon>
        <taxon>Enoplea</taxon>
        <taxon>Dorylaimia</taxon>
        <taxon>Dioctophymatida</taxon>
        <taxon>Dioctophymatoidea</taxon>
        <taxon>Soboliphymatidae</taxon>
        <taxon>Soboliphyme</taxon>
    </lineage>
</organism>
<reference evidence="11" key="1">
    <citation type="submission" date="2016-06" db="UniProtKB">
        <authorList>
            <consortium name="WormBaseParasite"/>
        </authorList>
    </citation>
    <scope>IDENTIFICATION</scope>
</reference>
<dbReference type="Pfam" id="PF21033">
    <property type="entry name" value="RMD1-3"/>
    <property type="match status" value="1"/>
</dbReference>
<keyword evidence="3" id="KW-0963">Cytoplasm</keyword>
<evidence type="ECO:0000313" key="11">
    <source>
        <dbReference type="WBParaSite" id="SBAD_0001154001-mRNA-1"/>
    </source>
</evidence>
<comment type="subunit">
    <text evidence="2">Interacts with microtubules.</text>
</comment>
<keyword evidence="5" id="KW-0802">TPR repeat</keyword>
<comment type="subcellular location">
    <subcellularLocation>
        <location evidence="1">Cytoplasm</location>
        <location evidence="1">Cytoskeleton</location>
    </subcellularLocation>
</comment>
<evidence type="ECO:0000256" key="7">
    <source>
        <dbReference type="ARBA" id="ARBA00039966"/>
    </source>
</evidence>
<dbReference type="GO" id="GO:0008017">
    <property type="term" value="F:microtubule binding"/>
    <property type="evidence" value="ECO:0007669"/>
    <property type="project" value="TreeGrafter"/>
</dbReference>
<evidence type="ECO:0000256" key="4">
    <source>
        <dbReference type="ARBA" id="ARBA00022737"/>
    </source>
</evidence>
<evidence type="ECO:0000256" key="1">
    <source>
        <dbReference type="ARBA" id="ARBA00004245"/>
    </source>
</evidence>
<dbReference type="GO" id="GO:0005737">
    <property type="term" value="C:cytoplasm"/>
    <property type="evidence" value="ECO:0007669"/>
    <property type="project" value="TreeGrafter"/>
</dbReference>
<keyword evidence="4" id="KW-0677">Repeat</keyword>
<gene>
    <name evidence="9" type="ORF">SBAD_LOCUS11160</name>
</gene>
<keyword evidence="10" id="KW-1185">Reference proteome</keyword>